<evidence type="ECO:0000313" key="3">
    <source>
        <dbReference type="Proteomes" id="UP000054985"/>
    </source>
</evidence>
<reference evidence="2 4" key="2">
    <citation type="submission" date="2018-06" db="EMBL/GenBank/DDBJ databases">
        <authorList>
            <consortium name="Pathogen Informatics"/>
            <person name="Doyle S."/>
        </authorList>
    </citation>
    <scope>NUCLEOTIDE SEQUENCE [LARGE SCALE GENOMIC DNA]</scope>
    <source>
        <strain evidence="2 4">NCTC12239</strain>
    </source>
</reference>
<dbReference type="EMBL" id="LNYN01000014">
    <property type="protein sequence ID" value="KTD35480.1"/>
    <property type="molecule type" value="Genomic_DNA"/>
</dbReference>
<dbReference type="RefSeq" id="WP_155824921.1">
    <property type="nucleotide sequence ID" value="NZ_CAAAJG010000005.1"/>
</dbReference>
<accession>A0A378JXD5</accession>
<dbReference type="Proteomes" id="UP000054985">
    <property type="component" value="Unassembled WGS sequence"/>
</dbReference>
<keyword evidence="3" id="KW-1185">Reference proteome</keyword>
<sequence>MNLLDVIEKAVGSEYFENGDSELYIALQKADANIGYSSNQLQQPHANKIVLIK</sequence>
<protein>
    <submittedName>
        <fullName evidence="2">Uncharacterized protein</fullName>
    </submittedName>
</protein>
<reference evidence="1 3" key="1">
    <citation type="submission" date="2015-11" db="EMBL/GenBank/DDBJ databases">
        <title>Genomic analysis of 38 Legionella species identifies large and diverse effector repertoires.</title>
        <authorList>
            <person name="Burstein D."/>
            <person name="Amaro F."/>
            <person name="Zusman T."/>
            <person name="Lifshitz Z."/>
            <person name="Cohen O."/>
            <person name="Gilbert J.A."/>
            <person name="Pupko T."/>
            <person name="Shuman H.A."/>
            <person name="Segal G."/>
        </authorList>
    </citation>
    <scope>NUCLEOTIDE SEQUENCE [LARGE SCALE GENOMIC DNA]</scope>
    <source>
        <strain evidence="1 3">ATCC 43877</strain>
    </source>
</reference>
<dbReference type="AlphaFoldDB" id="A0A378JXD5"/>
<proteinExistence type="predicted"/>
<evidence type="ECO:0000313" key="4">
    <source>
        <dbReference type="Proteomes" id="UP000254040"/>
    </source>
</evidence>
<name>A0A378JXD5_9GAMM</name>
<dbReference type="Proteomes" id="UP000254040">
    <property type="component" value="Unassembled WGS sequence"/>
</dbReference>
<evidence type="ECO:0000313" key="2">
    <source>
        <dbReference type="EMBL" id="STX62068.1"/>
    </source>
</evidence>
<gene>
    <name evidence="1" type="ORF">Lmor_0927</name>
    <name evidence="2" type="ORF">NCTC12239_00986</name>
</gene>
<organism evidence="2 4">
    <name type="scientific">Legionella moravica</name>
    <dbReference type="NCBI Taxonomy" id="39962"/>
    <lineage>
        <taxon>Bacteria</taxon>
        <taxon>Pseudomonadati</taxon>
        <taxon>Pseudomonadota</taxon>
        <taxon>Gammaproteobacteria</taxon>
        <taxon>Legionellales</taxon>
        <taxon>Legionellaceae</taxon>
        <taxon>Legionella</taxon>
    </lineage>
</organism>
<dbReference type="EMBL" id="UGOG01000001">
    <property type="protein sequence ID" value="STX62068.1"/>
    <property type="molecule type" value="Genomic_DNA"/>
</dbReference>
<evidence type="ECO:0000313" key="1">
    <source>
        <dbReference type="EMBL" id="KTD35480.1"/>
    </source>
</evidence>